<feature type="compositionally biased region" description="Basic and acidic residues" evidence="2">
    <location>
        <begin position="179"/>
        <end position="213"/>
    </location>
</feature>
<organism evidence="3 4">
    <name type="scientific">Hoeflea algicola</name>
    <dbReference type="NCBI Taxonomy" id="2983763"/>
    <lineage>
        <taxon>Bacteria</taxon>
        <taxon>Pseudomonadati</taxon>
        <taxon>Pseudomonadota</taxon>
        <taxon>Alphaproteobacteria</taxon>
        <taxon>Hyphomicrobiales</taxon>
        <taxon>Rhizobiaceae</taxon>
        <taxon>Hoeflea</taxon>
    </lineage>
</organism>
<sequence length="361" mass="40789">MRRKTREISVDLRHSRDELSQASARATRLSANLIALRAEKIDAEQTIEAKDASIRDLSADLHKREEEIINLTAELGVATRLAEARQHEIEHRNDQINRLGSEIEEMRIDLVTLDTEAENFKSQIRELRDERRALRETLKETEAANQDLSFRLNREETRLAEIEQKLATTITKLTDREDALDRRSADVERYKQKNKDMSNELRSVKRDLRDAQKTARAAGVPDKPERATTNERRVENASQPVLATSRDDNDVANNSDDEPADFEGADDIAEDLSEDEKIDRLRARQAALIERLMKANKSGNDAALRREIAAVAAMMVELTASRDGPASPIRKILKGSEEPNRASNSGPSLADRARQMLDASH</sequence>
<dbReference type="Gene3D" id="1.10.287.1490">
    <property type="match status" value="1"/>
</dbReference>
<dbReference type="Proteomes" id="UP001073227">
    <property type="component" value="Unassembled WGS sequence"/>
</dbReference>
<comment type="caution">
    <text evidence="3">The sequence shown here is derived from an EMBL/GenBank/DDBJ whole genome shotgun (WGS) entry which is preliminary data.</text>
</comment>
<feature type="compositionally biased region" description="Basic and acidic residues" evidence="2">
    <location>
        <begin position="351"/>
        <end position="361"/>
    </location>
</feature>
<evidence type="ECO:0000313" key="4">
    <source>
        <dbReference type="Proteomes" id="UP001073227"/>
    </source>
</evidence>
<feature type="coiled-coil region" evidence="1">
    <location>
        <begin position="19"/>
        <end position="74"/>
    </location>
</feature>
<name>A0ABT3Z8T0_9HYPH</name>
<evidence type="ECO:0000256" key="1">
    <source>
        <dbReference type="SAM" id="Coils"/>
    </source>
</evidence>
<evidence type="ECO:0000256" key="2">
    <source>
        <dbReference type="SAM" id="MobiDB-lite"/>
    </source>
</evidence>
<feature type="compositionally biased region" description="Acidic residues" evidence="2">
    <location>
        <begin position="255"/>
        <end position="264"/>
    </location>
</feature>
<feature type="region of interest" description="Disordered" evidence="2">
    <location>
        <begin position="179"/>
        <end position="264"/>
    </location>
</feature>
<proteinExistence type="predicted"/>
<feature type="compositionally biased region" description="Basic and acidic residues" evidence="2">
    <location>
        <begin position="222"/>
        <end position="235"/>
    </location>
</feature>
<dbReference type="RefSeq" id="WP_267653764.1">
    <property type="nucleotide sequence ID" value="NZ_JAOVZR010000001.1"/>
</dbReference>
<dbReference type="EMBL" id="JAOVZR010000001">
    <property type="protein sequence ID" value="MCY0148190.1"/>
    <property type="molecule type" value="Genomic_DNA"/>
</dbReference>
<keyword evidence="1" id="KW-0175">Coiled coil</keyword>
<accession>A0ABT3Z8T0</accession>
<keyword evidence="4" id="KW-1185">Reference proteome</keyword>
<protein>
    <submittedName>
        <fullName evidence="3">Uncharacterized protein</fullName>
    </submittedName>
</protein>
<evidence type="ECO:0000313" key="3">
    <source>
        <dbReference type="EMBL" id="MCY0148190.1"/>
    </source>
</evidence>
<reference evidence="3" key="1">
    <citation type="submission" date="2022-10" db="EMBL/GenBank/DDBJ databases">
        <title>Hoeflea sp. G2-23, isolated from marine algae.</title>
        <authorList>
            <person name="Kristyanto S."/>
            <person name="Kim J.M."/>
            <person name="Jeon C.O."/>
        </authorList>
    </citation>
    <scope>NUCLEOTIDE SEQUENCE</scope>
    <source>
        <strain evidence="3">G2-23</strain>
    </source>
</reference>
<gene>
    <name evidence="3" type="ORF">OEG84_10815</name>
</gene>
<feature type="region of interest" description="Disordered" evidence="2">
    <location>
        <begin position="323"/>
        <end position="361"/>
    </location>
</feature>